<dbReference type="InterPro" id="IPR036866">
    <property type="entry name" value="RibonucZ/Hydroxyglut_hydro"/>
</dbReference>
<dbReference type="RefSeq" id="WP_081203928.1">
    <property type="nucleotide sequence ID" value="NZ_FOCZ01000007.1"/>
</dbReference>
<comment type="caution">
    <text evidence="1">The sequence shown here is derived from an EMBL/GenBank/DDBJ whole genome shotgun (WGS) entry which is preliminary data.</text>
</comment>
<organism evidence="1 2">
    <name type="scientific">Niastella yeongjuensis</name>
    <dbReference type="NCBI Taxonomy" id="354355"/>
    <lineage>
        <taxon>Bacteria</taxon>
        <taxon>Pseudomonadati</taxon>
        <taxon>Bacteroidota</taxon>
        <taxon>Chitinophagia</taxon>
        <taxon>Chitinophagales</taxon>
        <taxon>Chitinophagaceae</taxon>
        <taxon>Niastella</taxon>
    </lineage>
</organism>
<evidence type="ECO:0000313" key="1">
    <source>
        <dbReference type="EMBL" id="OQP40945.1"/>
    </source>
</evidence>
<name>A0A1V9E4V3_9BACT</name>
<gene>
    <name evidence="1" type="ORF">A4H97_15180</name>
</gene>
<sequence>MEFKILSHAGLLVRNKPGKSLICDPWLVGSSYWRSWWNYPPVSKDLINSLQPDFIYLTHIHWDHFHGDSLKKFRPDIPIIIPKGNYTRMKDDLFYLGYTNIIELKHGERFQIAEQFYITSYQFWMFLDSALLIECDGVKLLNLNDSKHMGLTLKQIVRKHKPIDFVFRSHSSANERLSYQIVDEPNAPVDDLERYIKEFAQTAKATKARFAIPFASNHCHLHKDSFHFNQYIQHPLLVEDYFKQHQIQSPQVKVMVSGDSWCSDSGFTISDKDWFTNRSALLAEYLQQQKDSLEKFYAQENKTEIDKQVVVAYFEQFTATLPYFIRRYFKKVHFTYVLSAGETTKYVYQINVHQGRVVELPPDTPLDHATYPIQIHTTAFIFLRGIEFRIFSHMCIGKRVFYKVTASQKKYMEALNLVFNAYEYDLLPLRRIFTWRSVESWSMRWREVVLYMQLAKDKLVYGKLDLDKYLR</sequence>
<evidence type="ECO:0000313" key="2">
    <source>
        <dbReference type="Proteomes" id="UP000192610"/>
    </source>
</evidence>
<reference evidence="2" key="1">
    <citation type="submission" date="2016-04" db="EMBL/GenBank/DDBJ databases">
        <authorList>
            <person name="Chen L."/>
            <person name="Zhuang W."/>
            <person name="Wang G."/>
        </authorList>
    </citation>
    <scope>NUCLEOTIDE SEQUENCE [LARGE SCALE GENOMIC DNA]</scope>
    <source>
        <strain evidence="2">17621</strain>
    </source>
</reference>
<proteinExistence type="predicted"/>
<dbReference type="Gene3D" id="3.60.15.10">
    <property type="entry name" value="Ribonuclease Z/Hydroxyacylglutathione hydrolase-like"/>
    <property type="match status" value="1"/>
</dbReference>
<accession>A0A1V9E4V3</accession>
<dbReference type="EMBL" id="LVXG01000067">
    <property type="protein sequence ID" value="OQP40945.1"/>
    <property type="molecule type" value="Genomic_DNA"/>
</dbReference>
<dbReference type="Proteomes" id="UP000192610">
    <property type="component" value="Unassembled WGS sequence"/>
</dbReference>
<protein>
    <submittedName>
        <fullName evidence="1">Uncharacterized protein</fullName>
    </submittedName>
</protein>
<dbReference type="AlphaFoldDB" id="A0A1V9E4V3"/>
<keyword evidence="2" id="KW-1185">Reference proteome</keyword>
<dbReference type="STRING" id="354355.SAMN05660816_04015"/>
<dbReference type="SUPFAM" id="SSF56281">
    <property type="entry name" value="Metallo-hydrolase/oxidoreductase"/>
    <property type="match status" value="1"/>
</dbReference>
<dbReference type="OrthoDB" id="9805728at2"/>